<name>A0A9P6G453_9FUNG</name>
<dbReference type="GO" id="GO:0005929">
    <property type="term" value="C:cilium"/>
    <property type="evidence" value="ECO:0007669"/>
    <property type="project" value="TreeGrafter"/>
</dbReference>
<dbReference type="PRINTS" id="PR01573">
    <property type="entry name" value="SUPERTUBBY"/>
</dbReference>
<keyword evidence="5" id="KW-1185">Reference proteome</keyword>
<dbReference type="OrthoDB" id="8775810at2759"/>
<dbReference type="GO" id="GO:0061512">
    <property type="term" value="P:protein localization to cilium"/>
    <property type="evidence" value="ECO:0007669"/>
    <property type="project" value="TreeGrafter"/>
</dbReference>
<protein>
    <recommendedName>
        <fullName evidence="3">Tubby C-terminal domain-containing protein</fullName>
    </recommendedName>
</protein>
<gene>
    <name evidence="4" type="ORF">BGW38_010809</name>
</gene>
<organism evidence="4 5">
    <name type="scientific">Lunasporangiospora selenospora</name>
    <dbReference type="NCBI Taxonomy" id="979761"/>
    <lineage>
        <taxon>Eukaryota</taxon>
        <taxon>Fungi</taxon>
        <taxon>Fungi incertae sedis</taxon>
        <taxon>Mucoromycota</taxon>
        <taxon>Mortierellomycotina</taxon>
        <taxon>Mortierellomycetes</taxon>
        <taxon>Mortierellales</taxon>
        <taxon>Mortierellaceae</taxon>
        <taxon>Lunasporangiospora</taxon>
    </lineage>
</organism>
<comment type="similarity">
    <text evidence="1">Belongs to the TUB family.</text>
</comment>
<dbReference type="SUPFAM" id="SSF54518">
    <property type="entry name" value="Tubby C-terminal domain-like"/>
    <property type="match status" value="1"/>
</dbReference>
<reference evidence="4" key="1">
    <citation type="journal article" date="2020" name="Fungal Divers.">
        <title>Resolving the Mortierellaceae phylogeny through synthesis of multi-gene phylogenetics and phylogenomics.</title>
        <authorList>
            <person name="Vandepol N."/>
            <person name="Liber J."/>
            <person name="Desiro A."/>
            <person name="Na H."/>
            <person name="Kennedy M."/>
            <person name="Barry K."/>
            <person name="Grigoriev I.V."/>
            <person name="Miller A.N."/>
            <person name="O'Donnell K."/>
            <person name="Stajich J.E."/>
            <person name="Bonito G."/>
        </authorList>
    </citation>
    <scope>NUCLEOTIDE SEQUENCE</scope>
    <source>
        <strain evidence="4">KOD1015</strain>
    </source>
</reference>
<dbReference type="Gene3D" id="3.20.90.10">
    <property type="entry name" value="Tubby Protein, Chain A"/>
    <property type="match status" value="2"/>
</dbReference>
<feature type="region of interest" description="Disordered" evidence="2">
    <location>
        <begin position="277"/>
        <end position="354"/>
    </location>
</feature>
<evidence type="ECO:0000256" key="2">
    <source>
        <dbReference type="SAM" id="MobiDB-lite"/>
    </source>
</evidence>
<comment type="caution">
    <text evidence="4">The sequence shown here is derived from an EMBL/GenBank/DDBJ whole genome shotgun (WGS) entry which is preliminary data.</text>
</comment>
<dbReference type="InterPro" id="IPR000007">
    <property type="entry name" value="Tubby_C"/>
</dbReference>
<evidence type="ECO:0000313" key="5">
    <source>
        <dbReference type="Proteomes" id="UP000780801"/>
    </source>
</evidence>
<sequence length="499" mass="55241">MTRPFADEWVATTSHETEARTDIAGQSHGRGQAYGYTRHIQSDTDHDSRDRVNVSAQGETDLDYNRNDEDDEEEEEGDAIEDSQVNATGLVYDGTLNGSLYRRASGSSPSSASDDLGVSSTAPLSEALIQPTPSPLPEPYIVSQPTTLNTPPFSFGSLLDHISPKIIHDIVMSPVPQGKKFMCWIDRKSVGMDKRIYPTYELFLEDPAVSPRSVFLLRATKKKRSRGSYYAITSDPNQQTDYETKATDDSYGVLGKLRSNFLGTAFHVYSNGRNPFSTSNSNSNTPSNAHQGSSSSAVDYPVGSLSATSDAYEESNGRGYNAGAGTLQQQHPTQRPPSSDRDKRKKKDNKNKHLPVRQELGAVIYNPNVLGLKGPRKMTILMNTMTAEGDLVERRPTQFKDTLIGRMTEGDTSDLLILRNKSPQWNDDTSSFVLNFGGRVLLASVKNFQIVHDNDLDYIIMQFGRTTPDRFSMDCQYPMTPFQAFAFALTSFDAKLACE</sequence>
<dbReference type="InterPro" id="IPR025659">
    <property type="entry name" value="Tubby-like_C"/>
</dbReference>
<dbReference type="EMBL" id="JAABOA010000094">
    <property type="protein sequence ID" value="KAF9585951.1"/>
    <property type="molecule type" value="Genomic_DNA"/>
</dbReference>
<feature type="compositionally biased region" description="Low complexity" evidence="2">
    <location>
        <begin position="277"/>
        <end position="288"/>
    </location>
</feature>
<evidence type="ECO:0000256" key="1">
    <source>
        <dbReference type="ARBA" id="ARBA00007129"/>
    </source>
</evidence>
<feature type="domain" description="Tubby C-terminal" evidence="3">
    <location>
        <begin position="337"/>
        <end position="493"/>
    </location>
</feature>
<feature type="compositionally biased region" description="Basic and acidic residues" evidence="2">
    <location>
        <begin position="40"/>
        <end position="52"/>
    </location>
</feature>
<accession>A0A9P6G453</accession>
<evidence type="ECO:0000313" key="4">
    <source>
        <dbReference type="EMBL" id="KAF9585951.1"/>
    </source>
</evidence>
<dbReference type="PANTHER" id="PTHR16517">
    <property type="entry name" value="TUBBY-RELATED"/>
    <property type="match status" value="1"/>
</dbReference>
<dbReference type="PANTHER" id="PTHR16517:SF7">
    <property type="entry name" value="PROTEIN KING TUBBY"/>
    <property type="match status" value="1"/>
</dbReference>
<dbReference type="Proteomes" id="UP000780801">
    <property type="component" value="Unassembled WGS sequence"/>
</dbReference>
<feature type="compositionally biased region" description="Basic residues" evidence="2">
    <location>
        <begin position="343"/>
        <end position="354"/>
    </location>
</feature>
<dbReference type="AlphaFoldDB" id="A0A9P6G453"/>
<feature type="compositionally biased region" description="Acidic residues" evidence="2">
    <location>
        <begin position="68"/>
        <end position="81"/>
    </location>
</feature>
<proteinExistence type="inferred from homology"/>
<feature type="domain" description="Tubby C-terminal" evidence="3">
    <location>
        <begin position="172"/>
        <end position="294"/>
    </location>
</feature>
<evidence type="ECO:0000259" key="3">
    <source>
        <dbReference type="Pfam" id="PF01167"/>
    </source>
</evidence>
<feature type="compositionally biased region" description="Polar residues" evidence="2">
    <location>
        <begin position="326"/>
        <end position="337"/>
    </location>
</feature>
<feature type="region of interest" description="Disordered" evidence="2">
    <location>
        <begin position="1"/>
        <end position="87"/>
    </location>
</feature>
<dbReference type="Pfam" id="PF01167">
    <property type="entry name" value="Tub"/>
    <property type="match status" value="2"/>
</dbReference>